<evidence type="ECO:0000313" key="2">
    <source>
        <dbReference type="Proteomes" id="UP000236630"/>
    </source>
</evidence>
<keyword evidence="2" id="KW-1185">Reference proteome</keyword>
<reference evidence="1 2" key="1">
    <citation type="journal article" date="2017" name="Front. Genet.">
        <title>Draft sequencing of the heterozygous diploid genome of Satsuma (Citrus unshiu Marc.) using a hybrid assembly approach.</title>
        <authorList>
            <person name="Shimizu T."/>
            <person name="Tanizawa Y."/>
            <person name="Mochizuki T."/>
            <person name="Nagasaki H."/>
            <person name="Yoshioka T."/>
            <person name="Toyoda A."/>
            <person name="Fujiyama A."/>
            <person name="Kaminuma E."/>
            <person name="Nakamura Y."/>
        </authorList>
    </citation>
    <scope>NUCLEOTIDE SEQUENCE [LARGE SCALE GENOMIC DNA]</scope>
    <source>
        <strain evidence="2">cv. Miyagawa wase</strain>
    </source>
</reference>
<proteinExistence type="predicted"/>
<gene>
    <name evidence="1" type="ORF">CUMW_093280</name>
</gene>
<accession>A0A2H5P0S3</accession>
<organism evidence="1 2">
    <name type="scientific">Citrus unshiu</name>
    <name type="common">Satsuma mandarin</name>
    <name type="synonym">Citrus nobilis var. unshiu</name>
    <dbReference type="NCBI Taxonomy" id="55188"/>
    <lineage>
        <taxon>Eukaryota</taxon>
        <taxon>Viridiplantae</taxon>
        <taxon>Streptophyta</taxon>
        <taxon>Embryophyta</taxon>
        <taxon>Tracheophyta</taxon>
        <taxon>Spermatophyta</taxon>
        <taxon>Magnoliopsida</taxon>
        <taxon>eudicotyledons</taxon>
        <taxon>Gunneridae</taxon>
        <taxon>Pentapetalae</taxon>
        <taxon>rosids</taxon>
        <taxon>malvids</taxon>
        <taxon>Sapindales</taxon>
        <taxon>Rutaceae</taxon>
        <taxon>Aurantioideae</taxon>
        <taxon>Citrus</taxon>
    </lineage>
</organism>
<dbReference type="Proteomes" id="UP000236630">
    <property type="component" value="Unassembled WGS sequence"/>
</dbReference>
<evidence type="ECO:0000313" key="1">
    <source>
        <dbReference type="EMBL" id="GAY45954.1"/>
    </source>
</evidence>
<dbReference type="EMBL" id="BDQV01000031">
    <property type="protein sequence ID" value="GAY45954.1"/>
    <property type="molecule type" value="Genomic_DNA"/>
</dbReference>
<sequence>MLLIFVERSEEINKTNVTNVCALYEGQEKGEGRDFLIVLKVPWEKLTPVALVLLVSHSFGAGAGLTGDGVAGLPSYGVRGSLDEGDYPARKAMSASYSTWNDHLMKITTNYDGLLSNSFPVGFPDSVGFGWLNFNGNLVSQSKEATNRSCTQLIIWKKMQREAQNLGSMLHGRKDEHLLVKLTSTGFKLWRSWELQAGSLNCFSNISSQLQVLSFGDLGSALT</sequence>
<protein>
    <submittedName>
        <fullName evidence="1">Uncharacterized protein</fullName>
    </submittedName>
</protein>
<comment type="caution">
    <text evidence="1">The sequence shown here is derived from an EMBL/GenBank/DDBJ whole genome shotgun (WGS) entry which is preliminary data.</text>
</comment>
<name>A0A2H5P0S3_CITUN</name>
<dbReference type="AlphaFoldDB" id="A0A2H5P0S3"/>